<dbReference type="AlphaFoldDB" id="A0A0E9W8L5"/>
<organism evidence="1">
    <name type="scientific">Anguilla anguilla</name>
    <name type="common">European freshwater eel</name>
    <name type="synonym">Muraena anguilla</name>
    <dbReference type="NCBI Taxonomy" id="7936"/>
    <lineage>
        <taxon>Eukaryota</taxon>
        <taxon>Metazoa</taxon>
        <taxon>Chordata</taxon>
        <taxon>Craniata</taxon>
        <taxon>Vertebrata</taxon>
        <taxon>Euteleostomi</taxon>
        <taxon>Actinopterygii</taxon>
        <taxon>Neopterygii</taxon>
        <taxon>Teleostei</taxon>
        <taxon>Anguilliformes</taxon>
        <taxon>Anguillidae</taxon>
        <taxon>Anguilla</taxon>
    </lineage>
</organism>
<protein>
    <submittedName>
        <fullName evidence="1">Uncharacterized protein</fullName>
    </submittedName>
</protein>
<accession>A0A0E9W8L5</accession>
<name>A0A0E9W8L5_ANGAN</name>
<proteinExistence type="predicted"/>
<sequence length="41" mass="4614">MGRRSLISKRIGTTFGSHVWTRVMLTIPARTQNQRAGTPCK</sequence>
<reference evidence="1" key="1">
    <citation type="submission" date="2014-11" db="EMBL/GenBank/DDBJ databases">
        <authorList>
            <person name="Amaro Gonzalez C."/>
        </authorList>
    </citation>
    <scope>NUCLEOTIDE SEQUENCE</scope>
</reference>
<dbReference type="EMBL" id="GBXM01022672">
    <property type="protein sequence ID" value="JAH85905.1"/>
    <property type="molecule type" value="Transcribed_RNA"/>
</dbReference>
<reference evidence="1" key="2">
    <citation type="journal article" date="2015" name="Fish Shellfish Immunol.">
        <title>Early steps in the European eel (Anguilla anguilla)-Vibrio vulnificus interaction in the gills: Role of the RtxA13 toxin.</title>
        <authorList>
            <person name="Callol A."/>
            <person name="Pajuelo D."/>
            <person name="Ebbesson L."/>
            <person name="Teles M."/>
            <person name="MacKenzie S."/>
            <person name="Amaro C."/>
        </authorList>
    </citation>
    <scope>NUCLEOTIDE SEQUENCE</scope>
</reference>
<evidence type="ECO:0000313" key="1">
    <source>
        <dbReference type="EMBL" id="JAH85905.1"/>
    </source>
</evidence>